<evidence type="ECO:0000256" key="1">
    <source>
        <dbReference type="SAM" id="MobiDB-lite"/>
    </source>
</evidence>
<dbReference type="EMBL" id="CM026427">
    <property type="protein sequence ID" value="KAG0569777.1"/>
    <property type="molecule type" value="Genomic_DNA"/>
</dbReference>
<reference evidence="2 3" key="1">
    <citation type="submission" date="2020-06" db="EMBL/GenBank/DDBJ databases">
        <title>WGS assembly of Ceratodon purpureus strain R40.</title>
        <authorList>
            <person name="Carey S.B."/>
            <person name="Jenkins J."/>
            <person name="Shu S."/>
            <person name="Lovell J.T."/>
            <person name="Sreedasyam A."/>
            <person name="Maumus F."/>
            <person name="Tiley G.P."/>
            <person name="Fernandez-Pozo N."/>
            <person name="Barry K."/>
            <person name="Chen C."/>
            <person name="Wang M."/>
            <person name="Lipzen A."/>
            <person name="Daum C."/>
            <person name="Saski C.A."/>
            <person name="Payton A.C."/>
            <person name="Mcbreen J.C."/>
            <person name="Conrad R.E."/>
            <person name="Kollar L.M."/>
            <person name="Olsson S."/>
            <person name="Huttunen S."/>
            <person name="Landis J.B."/>
            <person name="Wickett N.J."/>
            <person name="Johnson M.G."/>
            <person name="Rensing S.A."/>
            <person name="Grimwood J."/>
            <person name="Schmutz J."/>
            <person name="Mcdaniel S.F."/>
        </authorList>
    </citation>
    <scope>NUCLEOTIDE SEQUENCE [LARGE SCALE GENOMIC DNA]</scope>
    <source>
        <strain evidence="2 3">R40</strain>
    </source>
</reference>
<comment type="caution">
    <text evidence="2">The sequence shown here is derived from an EMBL/GenBank/DDBJ whole genome shotgun (WGS) entry which is preliminary data.</text>
</comment>
<name>A0A8T0HGK3_CERPU</name>
<organism evidence="2 3">
    <name type="scientific">Ceratodon purpureus</name>
    <name type="common">Fire moss</name>
    <name type="synonym">Dicranum purpureum</name>
    <dbReference type="NCBI Taxonomy" id="3225"/>
    <lineage>
        <taxon>Eukaryota</taxon>
        <taxon>Viridiplantae</taxon>
        <taxon>Streptophyta</taxon>
        <taxon>Embryophyta</taxon>
        <taxon>Bryophyta</taxon>
        <taxon>Bryophytina</taxon>
        <taxon>Bryopsida</taxon>
        <taxon>Dicranidae</taxon>
        <taxon>Pseudoditrichales</taxon>
        <taxon>Ditrichaceae</taxon>
        <taxon>Ceratodon</taxon>
    </lineage>
</organism>
<dbReference type="Proteomes" id="UP000822688">
    <property type="component" value="Chromosome 6"/>
</dbReference>
<feature type="region of interest" description="Disordered" evidence="1">
    <location>
        <begin position="48"/>
        <end position="75"/>
    </location>
</feature>
<sequence length="143" mass="16106">MTSRLNRNILLPLPALLLLERHQRLIPNDALVQVPPLFLLHGVHRENAGASDENHTSQKANRPAPARHGPAKSSPPLTLSLPLHYTIGTQVFSKIFSCSPLPALRRRIHHPSTSTAMRFAWKARRVRFATRRVLTLLRQTSNP</sequence>
<evidence type="ECO:0000313" key="2">
    <source>
        <dbReference type="EMBL" id="KAG0569777.1"/>
    </source>
</evidence>
<gene>
    <name evidence="2" type="ORF">KC19_6G115800</name>
</gene>
<evidence type="ECO:0000313" key="3">
    <source>
        <dbReference type="Proteomes" id="UP000822688"/>
    </source>
</evidence>
<dbReference type="AlphaFoldDB" id="A0A8T0HGK3"/>
<keyword evidence="3" id="KW-1185">Reference proteome</keyword>
<protein>
    <submittedName>
        <fullName evidence="2">Uncharacterized protein</fullName>
    </submittedName>
</protein>
<accession>A0A8T0HGK3</accession>
<proteinExistence type="predicted"/>